<evidence type="ECO:0000313" key="1">
    <source>
        <dbReference type="EMBL" id="KAK9830282.1"/>
    </source>
</evidence>
<sequence>MLRTSQTIFGFPDAQEVSAWWSDWQARAPSPIESFLSFVGGFGSVRDLGPANQSSLLLVNYVFGEANDTAVTAALKEVQDFAKASGGNHSEALVPYLGVVTSLDKTAIHDGDAYYAAELWAKNITQDLVDILVHAWETRPASDLTVFYTRHAAPVVVVPVIAVWTPCYAWETRPAQDLGLFYSWPYTPGTNINGTTAAAGWRGYYLVAFDSAWPRTAGGATADNDAGNLKYTLDVLDQLRPYVQGRSPAHNMYDDPATVPFGFETPEIFARVQRLKAAYDPKGLLRPLDWQSVAGLREALADGVSAKLPVI</sequence>
<proteinExistence type="predicted"/>
<comment type="caution">
    <text evidence="1">The sequence shown here is derived from an EMBL/GenBank/DDBJ whole genome shotgun (WGS) entry which is preliminary data.</text>
</comment>
<dbReference type="EMBL" id="JALJOR010000001">
    <property type="protein sequence ID" value="KAK9830282.1"/>
    <property type="molecule type" value="Genomic_DNA"/>
</dbReference>
<gene>
    <name evidence="1" type="ORF">WJX72_010805</name>
</gene>
<evidence type="ECO:0008006" key="3">
    <source>
        <dbReference type="Google" id="ProtNLM"/>
    </source>
</evidence>
<reference evidence="1 2" key="1">
    <citation type="journal article" date="2024" name="Nat. Commun.">
        <title>Phylogenomics reveals the evolutionary origins of lichenization in chlorophyte algae.</title>
        <authorList>
            <person name="Puginier C."/>
            <person name="Libourel C."/>
            <person name="Otte J."/>
            <person name="Skaloud P."/>
            <person name="Haon M."/>
            <person name="Grisel S."/>
            <person name="Petersen M."/>
            <person name="Berrin J.G."/>
            <person name="Delaux P.M."/>
            <person name="Dal Grande F."/>
            <person name="Keller J."/>
        </authorList>
    </citation>
    <scope>NUCLEOTIDE SEQUENCE [LARGE SCALE GENOMIC DNA]</scope>
    <source>
        <strain evidence="1 2">SAG 2043</strain>
    </source>
</reference>
<evidence type="ECO:0000313" key="2">
    <source>
        <dbReference type="Proteomes" id="UP001489004"/>
    </source>
</evidence>
<protein>
    <recommendedName>
        <fullName evidence="3">Berberine/berberine-like domain-containing protein</fullName>
    </recommendedName>
</protein>
<dbReference type="Gene3D" id="3.40.462.20">
    <property type="match status" value="1"/>
</dbReference>
<dbReference type="Proteomes" id="UP001489004">
    <property type="component" value="Unassembled WGS sequence"/>
</dbReference>
<dbReference type="AlphaFoldDB" id="A0AAW1RA93"/>
<keyword evidence="2" id="KW-1185">Reference proteome</keyword>
<name>A0AAW1RA93_9CHLO</name>
<accession>A0AAW1RA93</accession>
<organism evidence="1 2">
    <name type="scientific">[Myrmecia] bisecta</name>
    <dbReference type="NCBI Taxonomy" id="41462"/>
    <lineage>
        <taxon>Eukaryota</taxon>
        <taxon>Viridiplantae</taxon>
        <taxon>Chlorophyta</taxon>
        <taxon>core chlorophytes</taxon>
        <taxon>Trebouxiophyceae</taxon>
        <taxon>Trebouxiales</taxon>
        <taxon>Trebouxiaceae</taxon>
        <taxon>Myrmecia</taxon>
    </lineage>
</organism>